<comment type="similarity">
    <text evidence="4">Belongs to the PP2C family.</text>
</comment>
<feature type="region of interest" description="Disordered" evidence="5">
    <location>
        <begin position="65"/>
        <end position="105"/>
    </location>
</feature>
<evidence type="ECO:0000256" key="5">
    <source>
        <dbReference type="SAM" id="MobiDB-lite"/>
    </source>
</evidence>
<dbReference type="Proteomes" id="UP001150538">
    <property type="component" value="Unassembled WGS sequence"/>
</dbReference>
<evidence type="ECO:0000313" key="9">
    <source>
        <dbReference type="Proteomes" id="UP001150538"/>
    </source>
</evidence>
<evidence type="ECO:0000313" key="8">
    <source>
        <dbReference type="EMBL" id="KAJ1916420.1"/>
    </source>
</evidence>
<evidence type="ECO:0000256" key="6">
    <source>
        <dbReference type="SAM" id="Phobius"/>
    </source>
</evidence>
<keyword evidence="6" id="KW-1133">Transmembrane helix</keyword>
<dbReference type="GO" id="GO:0004741">
    <property type="term" value="F:[pyruvate dehydrogenase (acetyl-transferring)]-phosphatase activity"/>
    <property type="evidence" value="ECO:0007669"/>
    <property type="project" value="TreeGrafter"/>
</dbReference>
<feature type="region of interest" description="Disordered" evidence="5">
    <location>
        <begin position="1"/>
        <end position="35"/>
    </location>
</feature>
<keyword evidence="6" id="KW-0812">Transmembrane</keyword>
<keyword evidence="2 4" id="KW-0378">Hydrolase</keyword>
<evidence type="ECO:0000256" key="4">
    <source>
        <dbReference type="RuleBase" id="RU003465"/>
    </source>
</evidence>
<feature type="compositionally biased region" description="Polar residues" evidence="5">
    <location>
        <begin position="84"/>
        <end position="105"/>
    </location>
</feature>
<feature type="compositionally biased region" description="Basic and acidic residues" evidence="5">
    <location>
        <begin position="1"/>
        <end position="11"/>
    </location>
</feature>
<sequence length="573" mass="62846">MLDILKRDGGRVKRRVMTRATSPSSPKMSTKAGQPKGHGMWVYAAIGGITLLALLGYRYNRNIATSSSQGASQASDQDYKPQQKKTMNQVVPPVTGTTPGAKTDWTSPKFYPPSVLKKYKDILEQLKEVKSENRVGFFTRLPALTTSEVDGILHHNESSYNPLSSFEVKSGPNAGTKLGIRVDMNQVASNSPIEDYMTFSTLQGPSVDEAAASNLKIMFGMFDGHAGYLCAEYITENIASTLNEAIAAVAKHRGSQNPEEKKANDNSAEDDSAFSINTIVRNLAGNLPDDVSSTTLALAAGFTRLDHAIVDEPLVHYRKNAGNVDLDKLFGKSVSGSSGLVAVVDVGESKVTVANAGDSRAILGVRTSTGKWRAVPLSVDQNPKNPKEFARLAKEHPGEELTLSARGRLLGALAMSRAFGDCRYKWPLEIQLELFPKLHKRGHYYATRANNFYTPPYLTAYPDIIEHTLNYATDKFIIMASDGLLDHLNNQEAVDIMGRWWDANKGSSSGQTNGDKSGMETNAATHLIRQAFENDPRGLWGRQRISRLLAIPPPHSRRYRDDISISVIFLDQQ</sequence>
<dbReference type="GO" id="GO:0005739">
    <property type="term" value="C:mitochondrion"/>
    <property type="evidence" value="ECO:0007669"/>
    <property type="project" value="TreeGrafter"/>
</dbReference>
<dbReference type="AlphaFoldDB" id="A0A9W7ZTQ7"/>
<gene>
    <name evidence="8" type="ORF">H4219_003785</name>
</gene>
<feature type="domain" description="PPM-type phosphatase" evidence="7">
    <location>
        <begin position="196"/>
        <end position="570"/>
    </location>
</feature>
<dbReference type="InterPro" id="IPR015655">
    <property type="entry name" value="PP2C"/>
</dbReference>
<dbReference type="GO" id="GO:0046872">
    <property type="term" value="F:metal ion binding"/>
    <property type="evidence" value="ECO:0007669"/>
    <property type="project" value="UniProtKB-KW"/>
</dbReference>
<dbReference type="CDD" id="cd00143">
    <property type="entry name" value="PP2Cc"/>
    <property type="match status" value="1"/>
</dbReference>
<dbReference type="SUPFAM" id="SSF81606">
    <property type="entry name" value="PP2C-like"/>
    <property type="match status" value="1"/>
</dbReference>
<dbReference type="PROSITE" id="PS01032">
    <property type="entry name" value="PPM_1"/>
    <property type="match status" value="1"/>
</dbReference>
<dbReference type="PANTHER" id="PTHR13832">
    <property type="entry name" value="PROTEIN PHOSPHATASE 2C"/>
    <property type="match status" value="1"/>
</dbReference>
<dbReference type="InterPro" id="IPR000222">
    <property type="entry name" value="PP2C_BS"/>
</dbReference>
<dbReference type="SMART" id="SM00332">
    <property type="entry name" value="PP2Cc"/>
    <property type="match status" value="1"/>
</dbReference>
<organism evidence="8 9">
    <name type="scientific">Mycoemilia scoparia</name>
    <dbReference type="NCBI Taxonomy" id="417184"/>
    <lineage>
        <taxon>Eukaryota</taxon>
        <taxon>Fungi</taxon>
        <taxon>Fungi incertae sedis</taxon>
        <taxon>Zoopagomycota</taxon>
        <taxon>Kickxellomycotina</taxon>
        <taxon>Kickxellomycetes</taxon>
        <taxon>Kickxellales</taxon>
        <taxon>Kickxellaceae</taxon>
        <taxon>Mycoemilia</taxon>
    </lineage>
</organism>
<feature type="compositionally biased region" description="Polar residues" evidence="5">
    <location>
        <begin position="19"/>
        <end position="32"/>
    </location>
</feature>
<evidence type="ECO:0000259" key="7">
    <source>
        <dbReference type="PROSITE" id="PS51746"/>
    </source>
</evidence>
<dbReference type="InterPro" id="IPR036457">
    <property type="entry name" value="PPM-type-like_dom_sf"/>
</dbReference>
<accession>A0A9W7ZTQ7</accession>
<comment type="caution">
    <text evidence="8">The sequence shown here is derived from an EMBL/GenBank/DDBJ whole genome shotgun (WGS) entry which is preliminary data.</text>
</comment>
<keyword evidence="9" id="KW-1185">Reference proteome</keyword>
<evidence type="ECO:0000256" key="1">
    <source>
        <dbReference type="ARBA" id="ARBA00022723"/>
    </source>
</evidence>
<dbReference type="PROSITE" id="PS51746">
    <property type="entry name" value="PPM_2"/>
    <property type="match status" value="1"/>
</dbReference>
<feature type="compositionally biased region" description="Low complexity" evidence="5">
    <location>
        <begin position="66"/>
        <end position="76"/>
    </location>
</feature>
<feature type="transmembrane region" description="Helical" evidence="6">
    <location>
        <begin position="40"/>
        <end position="59"/>
    </location>
</feature>
<dbReference type="Gene3D" id="3.60.40.10">
    <property type="entry name" value="PPM-type phosphatase domain"/>
    <property type="match status" value="1"/>
</dbReference>
<name>A0A9W7ZTQ7_9FUNG</name>
<evidence type="ECO:0000256" key="3">
    <source>
        <dbReference type="ARBA" id="ARBA00022912"/>
    </source>
</evidence>
<dbReference type="InterPro" id="IPR001932">
    <property type="entry name" value="PPM-type_phosphatase-like_dom"/>
</dbReference>
<dbReference type="OrthoDB" id="420076at2759"/>
<keyword evidence="1" id="KW-0479">Metal-binding</keyword>
<dbReference type="Pfam" id="PF00481">
    <property type="entry name" value="PP2C"/>
    <property type="match status" value="1"/>
</dbReference>
<dbReference type="EMBL" id="JANBPU010000103">
    <property type="protein sequence ID" value="KAJ1916420.1"/>
    <property type="molecule type" value="Genomic_DNA"/>
</dbReference>
<evidence type="ECO:0000256" key="2">
    <source>
        <dbReference type="ARBA" id="ARBA00022801"/>
    </source>
</evidence>
<protein>
    <recommendedName>
        <fullName evidence="7">PPM-type phosphatase domain-containing protein</fullName>
    </recommendedName>
</protein>
<dbReference type="PANTHER" id="PTHR13832:SF792">
    <property type="entry name" value="GM14286P"/>
    <property type="match status" value="1"/>
</dbReference>
<keyword evidence="6" id="KW-0472">Membrane</keyword>
<proteinExistence type="inferred from homology"/>
<reference evidence="8" key="1">
    <citation type="submission" date="2022-07" db="EMBL/GenBank/DDBJ databases">
        <title>Phylogenomic reconstructions and comparative analyses of Kickxellomycotina fungi.</title>
        <authorList>
            <person name="Reynolds N.K."/>
            <person name="Stajich J.E."/>
            <person name="Barry K."/>
            <person name="Grigoriev I.V."/>
            <person name="Crous P."/>
            <person name="Smith M.E."/>
        </authorList>
    </citation>
    <scope>NUCLEOTIDE SEQUENCE</scope>
    <source>
        <strain evidence="8">NBRC 100468</strain>
    </source>
</reference>
<keyword evidence="3 4" id="KW-0904">Protein phosphatase</keyword>